<evidence type="ECO:0000256" key="1">
    <source>
        <dbReference type="ARBA" id="ARBA00001947"/>
    </source>
</evidence>
<dbReference type="FunFam" id="3.40.630.10:FF:000064">
    <property type="entry name" value="Carboxypeptidase A6"/>
    <property type="match status" value="1"/>
</dbReference>
<dbReference type="GO" id="GO:0006508">
    <property type="term" value="P:proteolysis"/>
    <property type="evidence" value="ECO:0007669"/>
    <property type="project" value="InterPro"/>
</dbReference>
<evidence type="ECO:0000256" key="3">
    <source>
        <dbReference type="PROSITE-ProRule" id="PRU01379"/>
    </source>
</evidence>
<proteinExistence type="inferred from homology"/>
<dbReference type="GO" id="GO:0005615">
    <property type="term" value="C:extracellular space"/>
    <property type="evidence" value="ECO:0007669"/>
    <property type="project" value="TreeGrafter"/>
</dbReference>
<feature type="active site" description="Proton donor/acceptor" evidence="3">
    <location>
        <position position="305"/>
    </location>
</feature>
<dbReference type="GO" id="GO:0008270">
    <property type="term" value="F:zinc ion binding"/>
    <property type="evidence" value="ECO:0007669"/>
    <property type="project" value="InterPro"/>
</dbReference>
<name>A0A5N6P3K8_9ASTR</name>
<sequence length="480" mass="55122">MAFNLHRFLRIFVILLFSCFSSIHCGSGNDSSQQPPITPINRDLYRTSAALMEEIEALVNRHQDKLHMETFQSTNKGYKAELNVVTYCQNRTAIEDKSKFRILLSFGQHARELITSELALRILSILSEEQFLPKMDPLLLKKTLEKIVIKVVPLENLNGRKKVEAGDLCERRNGRGVDLNRNWSVDWGKKEKDYDPYEENPGVAPFSEPEAQLMRKLSMSFDPHIWVNVHSGMEALFMPYDHKNTTPSGLQSQKMKLMLETLNHLHCGDRCVVGSGGGSVGYLAHGTTTDYMYDVARVPMSYTFEIYGDEKASSKDCFKMFNPVDHLTFNRVLNEWSAMFFAMFNMGAHQINDPQESTPFNNMDNLISIDDYLNELQRVIDHTCLPFLSQIKCPWSCYLIVMDLWYNQVVKSDTSLEDMTLLEGGGNDREDPQSISKEKPKILLIEQLDNKVDSPFNRSKFKRAYNEFWHHTNLKGANAI</sequence>
<evidence type="ECO:0000313" key="6">
    <source>
        <dbReference type="EMBL" id="KAD5960236.1"/>
    </source>
</evidence>
<evidence type="ECO:0000256" key="4">
    <source>
        <dbReference type="SAM" id="SignalP"/>
    </source>
</evidence>
<dbReference type="InterPro" id="IPR034269">
    <property type="entry name" value="At5g42320_M14_CPD"/>
</dbReference>
<dbReference type="Gene3D" id="3.40.630.10">
    <property type="entry name" value="Zn peptidases"/>
    <property type="match status" value="1"/>
</dbReference>
<keyword evidence="7" id="KW-1185">Reference proteome</keyword>
<comment type="similarity">
    <text evidence="2 3">Belongs to the peptidase M14 family.</text>
</comment>
<dbReference type="SUPFAM" id="SSF53187">
    <property type="entry name" value="Zn-dependent exopeptidases"/>
    <property type="match status" value="1"/>
</dbReference>
<comment type="cofactor">
    <cofactor evidence="1">
        <name>Zn(2+)</name>
        <dbReference type="ChEBI" id="CHEBI:29105"/>
    </cofactor>
</comment>
<dbReference type="Proteomes" id="UP000326396">
    <property type="component" value="Linkage Group LG14"/>
</dbReference>
<dbReference type="InterPro" id="IPR000834">
    <property type="entry name" value="Peptidase_M14"/>
</dbReference>
<dbReference type="AlphaFoldDB" id="A0A5N6P3K8"/>
<evidence type="ECO:0000256" key="2">
    <source>
        <dbReference type="ARBA" id="ARBA00005988"/>
    </source>
</evidence>
<accession>A0A5N6P3K8</accession>
<feature type="domain" description="Peptidase M14" evidence="5">
    <location>
        <begin position="44"/>
        <end position="350"/>
    </location>
</feature>
<dbReference type="PROSITE" id="PS52035">
    <property type="entry name" value="PEPTIDASE_M14"/>
    <property type="match status" value="1"/>
</dbReference>
<protein>
    <recommendedName>
        <fullName evidence="5">Peptidase M14 domain-containing protein</fullName>
    </recommendedName>
</protein>
<feature type="signal peptide" evidence="4">
    <location>
        <begin position="1"/>
        <end position="25"/>
    </location>
</feature>
<evidence type="ECO:0000259" key="5">
    <source>
        <dbReference type="PROSITE" id="PS52035"/>
    </source>
</evidence>
<gene>
    <name evidence="6" type="ORF">E3N88_11708</name>
</gene>
<keyword evidence="4" id="KW-0732">Signal</keyword>
<reference evidence="6 7" key="1">
    <citation type="submission" date="2019-05" db="EMBL/GenBank/DDBJ databases">
        <title>Mikania micrantha, genome provides insights into the molecular mechanism of rapid growth.</title>
        <authorList>
            <person name="Liu B."/>
        </authorList>
    </citation>
    <scope>NUCLEOTIDE SEQUENCE [LARGE SCALE GENOMIC DNA]</scope>
    <source>
        <strain evidence="6">NLD-2019</strain>
        <tissue evidence="6">Leaf</tissue>
    </source>
</reference>
<dbReference type="CDD" id="cd06227">
    <property type="entry name" value="M14-CPA-like"/>
    <property type="match status" value="1"/>
</dbReference>
<feature type="chain" id="PRO_5024407788" description="Peptidase M14 domain-containing protein" evidence="4">
    <location>
        <begin position="26"/>
        <end position="480"/>
    </location>
</feature>
<dbReference type="SMART" id="SM00631">
    <property type="entry name" value="Zn_pept"/>
    <property type="match status" value="1"/>
</dbReference>
<evidence type="ECO:0000313" key="7">
    <source>
        <dbReference type="Proteomes" id="UP000326396"/>
    </source>
</evidence>
<dbReference type="PANTHER" id="PTHR11705">
    <property type="entry name" value="PROTEASE FAMILY M14 CARBOXYPEPTIDASE A,B"/>
    <property type="match status" value="1"/>
</dbReference>
<comment type="caution">
    <text evidence="6">The sequence shown here is derived from an EMBL/GenBank/DDBJ whole genome shotgun (WGS) entry which is preliminary data.</text>
</comment>
<dbReference type="Pfam" id="PF00246">
    <property type="entry name" value="Peptidase_M14"/>
    <property type="match status" value="1"/>
</dbReference>
<dbReference type="EMBL" id="SZYD01000006">
    <property type="protein sequence ID" value="KAD5960236.1"/>
    <property type="molecule type" value="Genomic_DNA"/>
</dbReference>
<dbReference type="PANTHER" id="PTHR11705:SF119">
    <property type="entry name" value="OS02G0119300 PROTEIN"/>
    <property type="match status" value="1"/>
</dbReference>
<organism evidence="6 7">
    <name type="scientific">Mikania micrantha</name>
    <name type="common">bitter vine</name>
    <dbReference type="NCBI Taxonomy" id="192012"/>
    <lineage>
        <taxon>Eukaryota</taxon>
        <taxon>Viridiplantae</taxon>
        <taxon>Streptophyta</taxon>
        <taxon>Embryophyta</taxon>
        <taxon>Tracheophyta</taxon>
        <taxon>Spermatophyta</taxon>
        <taxon>Magnoliopsida</taxon>
        <taxon>eudicotyledons</taxon>
        <taxon>Gunneridae</taxon>
        <taxon>Pentapetalae</taxon>
        <taxon>asterids</taxon>
        <taxon>campanulids</taxon>
        <taxon>Asterales</taxon>
        <taxon>Asteraceae</taxon>
        <taxon>Asteroideae</taxon>
        <taxon>Heliantheae alliance</taxon>
        <taxon>Eupatorieae</taxon>
        <taxon>Mikania</taxon>
    </lineage>
</organism>
<dbReference type="GO" id="GO:0004181">
    <property type="term" value="F:metallocarboxypeptidase activity"/>
    <property type="evidence" value="ECO:0007669"/>
    <property type="project" value="InterPro"/>
</dbReference>
<dbReference type="OrthoDB" id="3626597at2759"/>